<dbReference type="AlphaFoldDB" id="A0A0L0F1L8"/>
<name>A0A0L0F1L8_9EUKA</name>
<accession>A0A0L0F1L8</accession>
<dbReference type="OrthoDB" id="1708823at2759"/>
<protein>
    <submittedName>
        <fullName evidence="1">Uncharacterized protein</fullName>
    </submittedName>
</protein>
<dbReference type="EMBL" id="KQ250960">
    <property type="protein sequence ID" value="KNC70514.1"/>
    <property type="molecule type" value="Genomic_DNA"/>
</dbReference>
<evidence type="ECO:0000313" key="2">
    <source>
        <dbReference type="Proteomes" id="UP000054560"/>
    </source>
</evidence>
<dbReference type="SUPFAM" id="SSF69572">
    <property type="entry name" value="Activating enzymes of the ubiquitin-like proteins"/>
    <property type="match status" value="1"/>
</dbReference>
<dbReference type="GO" id="GO:0008641">
    <property type="term" value="F:ubiquitin-like modifier activating enzyme activity"/>
    <property type="evidence" value="ECO:0007669"/>
    <property type="project" value="InterPro"/>
</dbReference>
<dbReference type="Gene3D" id="3.40.50.720">
    <property type="entry name" value="NAD(P)-binding Rossmann-like Domain"/>
    <property type="match status" value="1"/>
</dbReference>
<proteinExistence type="predicted"/>
<organism evidence="1 2">
    <name type="scientific">Sphaeroforma arctica JP610</name>
    <dbReference type="NCBI Taxonomy" id="667725"/>
    <lineage>
        <taxon>Eukaryota</taxon>
        <taxon>Ichthyosporea</taxon>
        <taxon>Ichthyophonida</taxon>
        <taxon>Sphaeroforma</taxon>
    </lineage>
</organism>
<sequence>MSLLAFERPQDSIGKSRGSIVTEMLMELNTDVTGDFITEDLVTLIHNKPEIFETFTLVIATSLTLKYVSP</sequence>
<evidence type="ECO:0000313" key="1">
    <source>
        <dbReference type="EMBL" id="KNC70514.1"/>
    </source>
</evidence>
<reference evidence="1 2" key="1">
    <citation type="submission" date="2011-02" db="EMBL/GenBank/DDBJ databases">
        <title>The Genome Sequence of Sphaeroforma arctica JP610.</title>
        <authorList>
            <consortium name="The Broad Institute Genome Sequencing Platform"/>
            <person name="Russ C."/>
            <person name="Cuomo C."/>
            <person name="Young S.K."/>
            <person name="Zeng Q."/>
            <person name="Gargeya S."/>
            <person name="Alvarado L."/>
            <person name="Berlin A."/>
            <person name="Chapman S.B."/>
            <person name="Chen Z."/>
            <person name="Freedman E."/>
            <person name="Gellesch M."/>
            <person name="Goldberg J."/>
            <person name="Griggs A."/>
            <person name="Gujja S."/>
            <person name="Heilman E."/>
            <person name="Heiman D."/>
            <person name="Howarth C."/>
            <person name="Mehta T."/>
            <person name="Neiman D."/>
            <person name="Pearson M."/>
            <person name="Roberts A."/>
            <person name="Saif S."/>
            <person name="Shea T."/>
            <person name="Shenoy N."/>
            <person name="Sisk P."/>
            <person name="Stolte C."/>
            <person name="Sykes S."/>
            <person name="White J."/>
            <person name="Yandava C."/>
            <person name="Burger G."/>
            <person name="Gray M.W."/>
            <person name="Holland P.W.H."/>
            <person name="King N."/>
            <person name="Lang F.B.F."/>
            <person name="Roger A.J."/>
            <person name="Ruiz-Trillo I."/>
            <person name="Haas B."/>
            <person name="Nusbaum C."/>
            <person name="Birren B."/>
        </authorList>
    </citation>
    <scope>NUCLEOTIDE SEQUENCE [LARGE SCALE GENOMIC DNA]</scope>
    <source>
        <strain evidence="1 2">JP610</strain>
    </source>
</reference>
<dbReference type="Proteomes" id="UP000054560">
    <property type="component" value="Unassembled WGS sequence"/>
</dbReference>
<dbReference type="InterPro" id="IPR035985">
    <property type="entry name" value="Ubiquitin-activating_enz"/>
</dbReference>
<dbReference type="STRING" id="667725.A0A0L0F1L8"/>
<dbReference type="RefSeq" id="XP_014144416.1">
    <property type="nucleotide sequence ID" value="XM_014288941.1"/>
</dbReference>
<gene>
    <name evidence="1" type="ORF">SARC_16955</name>
</gene>
<dbReference type="GeneID" id="25917459"/>
<keyword evidence="2" id="KW-1185">Reference proteome</keyword>